<evidence type="ECO:0000256" key="1">
    <source>
        <dbReference type="SAM" id="MobiDB-lite"/>
    </source>
</evidence>
<feature type="region of interest" description="Disordered" evidence="1">
    <location>
        <begin position="24"/>
        <end position="59"/>
    </location>
</feature>
<dbReference type="RefSeq" id="WP_344224008.1">
    <property type="nucleotide sequence ID" value="NZ_BAAAQA010000011.1"/>
</dbReference>
<evidence type="ECO:0000256" key="2">
    <source>
        <dbReference type="SAM" id="SignalP"/>
    </source>
</evidence>
<dbReference type="PROSITE" id="PS51178">
    <property type="entry name" value="PASTA"/>
    <property type="match status" value="2"/>
</dbReference>
<evidence type="ECO:0000259" key="3">
    <source>
        <dbReference type="PROSITE" id="PS51178"/>
    </source>
</evidence>
<feature type="domain" description="PASTA" evidence="3">
    <location>
        <begin position="47"/>
        <end position="111"/>
    </location>
</feature>
<reference evidence="5" key="1">
    <citation type="journal article" date="2019" name="Int. J. Syst. Evol. Microbiol.">
        <title>The Global Catalogue of Microorganisms (GCM) 10K type strain sequencing project: providing services to taxonomists for standard genome sequencing and annotation.</title>
        <authorList>
            <consortium name="The Broad Institute Genomics Platform"/>
            <consortium name="The Broad Institute Genome Sequencing Center for Infectious Disease"/>
            <person name="Wu L."/>
            <person name="Ma J."/>
        </authorList>
    </citation>
    <scope>NUCLEOTIDE SEQUENCE [LARGE SCALE GENOMIC DNA]</scope>
    <source>
        <strain evidence="5">JCM 15914</strain>
    </source>
</reference>
<dbReference type="CDD" id="cd06577">
    <property type="entry name" value="PASTA_pknB"/>
    <property type="match status" value="2"/>
</dbReference>
<feature type="compositionally biased region" description="Polar residues" evidence="1">
    <location>
        <begin position="186"/>
        <end position="199"/>
    </location>
</feature>
<dbReference type="InterPro" id="IPR005543">
    <property type="entry name" value="PASTA_dom"/>
</dbReference>
<dbReference type="EMBL" id="BAAAQA010000011">
    <property type="protein sequence ID" value="GAA2114017.1"/>
    <property type="molecule type" value="Genomic_DNA"/>
</dbReference>
<feature type="compositionally biased region" description="Low complexity" evidence="1">
    <location>
        <begin position="321"/>
        <end position="335"/>
    </location>
</feature>
<keyword evidence="2" id="KW-0732">Signal</keyword>
<feature type="domain" description="PASTA" evidence="3">
    <location>
        <begin position="112"/>
        <end position="174"/>
    </location>
</feature>
<feature type="region of interest" description="Disordered" evidence="1">
    <location>
        <begin position="176"/>
        <end position="200"/>
    </location>
</feature>
<sequence length="355" mass="36395">MRSRSTAGAGLALACLLALTACGGGGSSDDSGNEEPAAVESTAEAATANEIPDLVGMDQSSAEEQLTELGVRFDSKVESSSEDAGQVIAQDPEEGTPVGGDGPQVTLTVAGDPPAVPNVMGSSVDDARRDLEKLGFTVEETDVFAPDAPNGEVVGQDPEAGDNNAATVTLEVARPPQSMPFKDTKPITSGGSSGPQTESAEIGNVEYAEAWVLESHSSFNRSSNEFGVNLAGDYSEVEGKLGINTSLSDTSCKATVTFSNEQGRPLGENTYNVTFSNPVDVKFSVADVIRLNIDARLNADQGDCSLVFGDFQATGLKESSSDSTGSSSSANPSESASEEPSESASPESTSSPSSQ</sequence>
<protein>
    <recommendedName>
        <fullName evidence="3">PASTA domain-containing protein</fullName>
    </recommendedName>
</protein>
<gene>
    <name evidence="4" type="ORF">GCM10009824_10980</name>
</gene>
<feature type="compositionally biased region" description="Low complexity" evidence="1">
    <location>
        <begin position="28"/>
        <end position="50"/>
    </location>
</feature>
<dbReference type="Pfam" id="PF03793">
    <property type="entry name" value="PASTA"/>
    <property type="match status" value="2"/>
</dbReference>
<keyword evidence="5" id="KW-1185">Reference proteome</keyword>
<accession>A0ABP5JE99</accession>
<feature type="region of interest" description="Disordered" evidence="1">
    <location>
        <begin position="74"/>
        <end position="123"/>
    </location>
</feature>
<dbReference type="Proteomes" id="UP001500166">
    <property type="component" value="Unassembled WGS sequence"/>
</dbReference>
<dbReference type="SMART" id="SM00740">
    <property type="entry name" value="PASTA"/>
    <property type="match status" value="2"/>
</dbReference>
<feature type="compositionally biased region" description="Low complexity" evidence="1">
    <location>
        <begin position="342"/>
        <end position="355"/>
    </location>
</feature>
<organism evidence="4 5">
    <name type="scientific">Kocuria atrinae</name>
    <dbReference type="NCBI Taxonomy" id="592377"/>
    <lineage>
        <taxon>Bacteria</taxon>
        <taxon>Bacillati</taxon>
        <taxon>Actinomycetota</taxon>
        <taxon>Actinomycetes</taxon>
        <taxon>Micrococcales</taxon>
        <taxon>Micrococcaceae</taxon>
        <taxon>Kocuria</taxon>
    </lineage>
</organism>
<dbReference type="PROSITE" id="PS51257">
    <property type="entry name" value="PROKAR_LIPOPROTEIN"/>
    <property type="match status" value="1"/>
</dbReference>
<feature type="region of interest" description="Disordered" evidence="1">
    <location>
        <begin position="316"/>
        <end position="355"/>
    </location>
</feature>
<evidence type="ECO:0000313" key="5">
    <source>
        <dbReference type="Proteomes" id="UP001500166"/>
    </source>
</evidence>
<dbReference type="Gene3D" id="3.30.10.20">
    <property type="match status" value="2"/>
</dbReference>
<feature type="chain" id="PRO_5046377019" description="PASTA domain-containing protein" evidence="2">
    <location>
        <begin position="24"/>
        <end position="355"/>
    </location>
</feature>
<feature type="signal peptide" evidence="2">
    <location>
        <begin position="1"/>
        <end position="23"/>
    </location>
</feature>
<evidence type="ECO:0000313" key="4">
    <source>
        <dbReference type="EMBL" id="GAA2114017.1"/>
    </source>
</evidence>
<comment type="caution">
    <text evidence="4">The sequence shown here is derived from an EMBL/GenBank/DDBJ whole genome shotgun (WGS) entry which is preliminary data.</text>
</comment>
<name>A0ABP5JE99_9MICC</name>
<proteinExistence type="predicted"/>